<protein>
    <submittedName>
        <fullName evidence="2">Uncharacterized protein</fullName>
    </submittedName>
</protein>
<accession>A0ABU7GD79</accession>
<dbReference type="RefSeq" id="WP_354143913.1">
    <property type="nucleotide sequence ID" value="NZ_JAZDQV010000003.1"/>
</dbReference>
<feature type="coiled-coil region" evidence="1">
    <location>
        <begin position="80"/>
        <end position="143"/>
    </location>
</feature>
<evidence type="ECO:0000313" key="3">
    <source>
        <dbReference type="Proteomes" id="UP001343492"/>
    </source>
</evidence>
<dbReference type="Proteomes" id="UP001343492">
    <property type="component" value="Unassembled WGS sequence"/>
</dbReference>
<organism evidence="2 3">
    <name type="scientific">Altererythrobacter litoralis</name>
    <dbReference type="NCBI Taxonomy" id="3113904"/>
    <lineage>
        <taxon>Bacteria</taxon>
        <taxon>Pseudomonadati</taxon>
        <taxon>Pseudomonadota</taxon>
        <taxon>Alphaproteobacteria</taxon>
        <taxon>Sphingomonadales</taxon>
        <taxon>Erythrobacteraceae</taxon>
        <taxon>Altererythrobacter</taxon>
    </lineage>
</organism>
<evidence type="ECO:0000256" key="1">
    <source>
        <dbReference type="SAM" id="Coils"/>
    </source>
</evidence>
<keyword evidence="3" id="KW-1185">Reference proteome</keyword>
<proteinExistence type="predicted"/>
<name>A0ABU7GD79_9SPHN</name>
<comment type="caution">
    <text evidence="2">The sequence shown here is derived from an EMBL/GenBank/DDBJ whole genome shotgun (WGS) entry which is preliminary data.</text>
</comment>
<gene>
    <name evidence="2" type="ORF">VRS74_03785</name>
</gene>
<evidence type="ECO:0000313" key="2">
    <source>
        <dbReference type="EMBL" id="MEE1876803.1"/>
    </source>
</evidence>
<sequence>MRSLQRYNPGPGLADFWDYLRRPQPYRLPILIASTLPALAILAWAGSEARTKEPERPKVTYISTLAADRSDAEIMAQNLANQEKQDKLRAERAVIEARKRELYRTLGSATGIDVETMEREAMAERAREEAAKAARREEILANRVKPGAADAAEREED</sequence>
<dbReference type="EMBL" id="JAZDQV010000003">
    <property type="protein sequence ID" value="MEE1876803.1"/>
    <property type="molecule type" value="Genomic_DNA"/>
</dbReference>
<reference evidence="2 3" key="1">
    <citation type="submission" date="2024-01" db="EMBL/GenBank/DDBJ databases">
        <title>The genome sequence of Erythrobacteraceae sp. strain 1XM1-14.</title>
        <authorList>
            <person name="Liu Y."/>
        </authorList>
    </citation>
    <scope>NUCLEOTIDE SEQUENCE [LARGE SCALE GENOMIC DNA]</scope>
    <source>
        <strain evidence="2 3">1XM1-14</strain>
    </source>
</reference>
<keyword evidence="1" id="KW-0175">Coiled coil</keyword>